<evidence type="ECO:0000256" key="1">
    <source>
        <dbReference type="SAM" id="MobiDB-lite"/>
    </source>
</evidence>
<dbReference type="KEGG" id="psco:LY89DRAFT_751226"/>
<keyword evidence="3" id="KW-1185">Reference proteome</keyword>
<gene>
    <name evidence="2" type="ORF">LY89DRAFT_751226</name>
</gene>
<dbReference type="EMBL" id="KQ947419">
    <property type="protein sequence ID" value="KUJ14706.1"/>
    <property type="molecule type" value="Genomic_DNA"/>
</dbReference>
<sequence length="185" mass="21070">MPSSQHALHLDSNSVSNLSSYQVLQHQPSSPPTTNHHHRHPTTMSSHHSSKAKSGSRRSSNLGLGGSDFPRFLLPPSNETLWEHMRRRHPNIPSGSVYNGTCPDPKRHGPTCPCYVFIVNKNQRPQFFWHRLDMQEKRLAVLKSFAASDKNTKPEMIEKEIARVEELCMDLRAVVMEELKKKGGW</sequence>
<proteinExistence type="predicted"/>
<reference evidence="2 3" key="1">
    <citation type="submission" date="2015-10" db="EMBL/GenBank/DDBJ databases">
        <title>Full genome of DAOMC 229536 Phialocephala scopiformis, a fungal endophyte of spruce producing the potent anti-insectan compound rugulosin.</title>
        <authorList>
            <consortium name="DOE Joint Genome Institute"/>
            <person name="Walker A.K."/>
            <person name="Frasz S.L."/>
            <person name="Seifert K.A."/>
            <person name="Miller J.D."/>
            <person name="Mondo S.J."/>
            <person name="Labutti K."/>
            <person name="Lipzen A."/>
            <person name="Dockter R."/>
            <person name="Kennedy M."/>
            <person name="Grigoriev I.V."/>
            <person name="Spatafora J.W."/>
        </authorList>
    </citation>
    <scope>NUCLEOTIDE SEQUENCE [LARGE SCALE GENOMIC DNA]</scope>
    <source>
        <strain evidence="2 3">CBS 120377</strain>
    </source>
</reference>
<evidence type="ECO:0000313" key="2">
    <source>
        <dbReference type="EMBL" id="KUJ14706.1"/>
    </source>
</evidence>
<protein>
    <submittedName>
        <fullName evidence="2">Uncharacterized protein</fullName>
    </submittedName>
</protein>
<evidence type="ECO:0000313" key="3">
    <source>
        <dbReference type="Proteomes" id="UP000070700"/>
    </source>
</evidence>
<dbReference type="GeneID" id="28830947"/>
<dbReference type="AlphaFoldDB" id="A0A194X3G2"/>
<accession>A0A194X3G2</accession>
<dbReference type="RefSeq" id="XP_018069061.1">
    <property type="nucleotide sequence ID" value="XM_018221221.1"/>
</dbReference>
<name>A0A194X3G2_MOLSC</name>
<organism evidence="2 3">
    <name type="scientific">Mollisia scopiformis</name>
    <name type="common">Conifer needle endophyte fungus</name>
    <name type="synonym">Phialocephala scopiformis</name>
    <dbReference type="NCBI Taxonomy" id="149040"/>
    <lineage>
        <taxon>Eukaryota</taxon>
        <taxon>Fungi</taxon>
        <taxon>Dikarya</taxon>
        <taxon>Ascomycota</taxon>
        <taxon>Pezizomycotina</taxon>
        <taxon>Leotiomycetes</taxon>
        <taxon>Helotiales</taxon>
        <taxon>Mollisiaceae</taxon>
        <taxon>Mollisia</taxon>
    </lineage>
</organism>
<dbReference type="Proteomes" id="UP000070700">
    <property type="component" value="Unassembled WGS sequence"/>
</dbReference>
<feature type="region of interest" description="Disordered" evidence="1">
    <location>
        <begin position="20"/>
        <end position="71"/>
    </location>
</feature>
<dbReference type="InParanoid" id="A0A194X3G2"/>